<feature type="region of interest" description="Disordered" evidence="2">
    <location>
        <begin position="36"/>
        <end position="88"/>
    </location>
</feature>
<name>A0ABM4AN70_VANTA</name>
<evidence type="ECO:0000259" key="3">
    <source>
        <dbReference type="PROSITE" id="PS50158"/>
    </source>
</evidence>
<evidence type="ECO:0000259" key="4">
    <source>
        <dbReference type="PROSITE" id="PS50175"/>
    </source>
</evidence>
<dbReference type="SUPFAM" id="SSF57756">
    <property type="entry name" value="Retrovirus zinc finger-like domains"/>
    <property type="match status" value="1"/>
</dbReference>
<dbReference type="GeneID" id="113404385"/>
<evidence type="ECO:0000313" key="5">
    <source>
        <dbReference type="Proteomes" id="UP001652626"/>
    </source>
</evidence>
<dbReference type="InterPro" id="IPR001878">
    <property type="entry name" value="Znf_CCHC"/>
</dbReference>
<dbReference type="Proteomes" id="UP001652626">
    <property type="component" value="Chromosome 13"/>
</dbReference>
<proteinExistence type="predicted"/>
<feature type="domain" description="CCHC-type" evidence="3">
    <location>
        <begin position="303"/>
        <end position="319"/>
    </location>
</feature>
<keyword evidence="5" id="KW-1185">Reference proteome</keyword>
<dbReference type="PANTHER" id="PTHR33223:SF8">
    <property type="entry name" value="OS04G0172440 PROTEIN"/>
    <property type="match status" value="1"/>
</dbReference>
<dbReference type="PROSITE" id="PS50175">
    <property type="entry name" value="ASP_PROT_RETROV"/>
    <property type="match status" value="1"/>
</dbReference>
<keyword evidence="1" id="KW-0862">Zinc</keyword>
<evidence type="ECO:0000256" key="1">
    <source>
        <dbReference type="PROSITE-ProRule" id="PRU00047"/>
    </source>
</evidence>
<dbReference type="Gene3D" id="4.10.60.10">
    <property type="entry name" value="Zinc finger, CCHC-type"/>
    <property type="match status" value="1"/>
</dbReference>
<dbReference type="InterPro" id="IPR036875">
    <property type="entry name" value="Znf_CCHC_sf"/>
</dbReference>
<protein>
    <submittedName>
        <fullName evidence="6">Uncharacterized protein LOC113404385</fullName>
    </submittedName>
</protein>
<keyword evidence="1" id="KW-0479">Metal-binding</keyword>
<keyword evidence="1" id="KW-0863">Zinc-finger</keyword>
<reference evidence="6" key="1">
    <citation type="submission" date="2025-08" db="UniProtKB">
        <authorList>
            <consortium name="RefSeq"/>
        </authorList>
    </citation>
    <scope>IDENTIFICATION</scope>
    <source>
        <tissue evidence="6">Whole body</tissue>
    </source>
</reference>
<evidence type="ECO:0000313" key="6">
    <source>
        <dbReference type="RefSeq" id="XP_064072742.1"/>
    </source>
</evidence>
<feature type="domain" description="Peptidase A2" evidence="4">
    <location>
        <begin position="375"/>
        <end position="415"/>
    </location>
</feature>
<dbReference type="PANTHER" id="PTHR33223">
    <property type="entry name" value="CCHC-TYPE DOMAIN-CONTAINING PROTEIN"/>
    <property type="match status" value="1"/>
</dbReference>
<dbReference type="SMART" id="SM00343">
    <property type="entry name" value="ZnF_C2HC"/>
    <property type="match status" value="2"/>
</dbReference>
<dbReference type="Pfam" id="PF00098">
    <property type="entry name" value="zf-CCHC"/>
    <property type="match status" value="1"/>
</dbReference>
<dbReference type="InterPro" id="IPR001995">
    <property type="entry name" value="Peptidase_A2_cat"/>
</dbReference>
<organism evidence="5 6">
    <name type="scientific">Vanessa tameamea</name>
    <name type="common">Kamehameha butterfly</name>
    <dbReference type="NCBI Taxonomy" id="334116"/>
    <lineage>
        <taxon>Eukaryota</taxon>
        <taxon>Metazoa</taxon>
        <taxon>Ecdysozoa</taxon>
        <taxon>Arthropoda</taxon>
        <taxon>Hexapoda</taxon>
        <taxon>Insecta</taxon>
        <taxon>Pterygota</taxon>
        <taxon>Neoptera</taxon>
        <taxon>Endopterygota</taxon>
        <taxon>Lepidoptera</taxon>
        <taxon>Glossata</taxon>
        <taxon>Ditrysia</taxon>
        <taxon>Papilionoidea</taxon>
        <taxon>Nymphalidae</taxon>
        <taxon>Nymphalinae</taxon>
        <taxon>Vanessa</taxon>
    </lineage>
</organism>
<gene>
    <name evidence="6" type="primary">LOC113404385</name>
</gene>
<dbReference type="PROSITE" id="PS50158">
    <property type="entry name" value="ZF_CCHC"/>
    <property type="match status" value="1"/>
</dbReference>
<dbReference type="RefSeq" id="XP_064072742.1">
    <property type="nucleotide sequence ID" value="XM_064216672.1"/>
</dbReference>
<sequence length="437" mass="49942">MNDPMEQIRQSRSPVLNIAKRHRSKEACGRVVCTPPRRSRQAREIEPRSRSRSCSRGRCSGHRTRNVSRERHRTSRPATRNRSRTRGGYMDTADIHSELISKFTDIIQSINGSHSKEHFANSNVVPEFDPSQKNQTISNWLTKVNECAILYGWSDRQIIHYALPKLSGVAKKWYEGLPTVLFTWAEWQTKLLNAFPSDENYGQMLSDMLEKKAKFGDSLEDYFYDKVALINRCDIKGKRAVECVLHGIEDRSIRLGAEAAQFDNPDKLLAYLRNVSTRKFDKSVKKDSKDIKTNTYSNKTSIKCYNCKEEGHPASKCQKPLKKCIKCSMLGHLDSECFSNKKNEQKRKVLLINKDFRSNELDKYVQDIYINSIRKVGFIDLGSDLTLIRESDAKEIFKQWDSTDNRPMVGFGGTVIHSLGSGIANVSIQGVNAKLHP</sequence>
<accession>A0ABM4AN70</accession>
<evidence type="ECO:0000256" key="2">
    <source>
        <dbReference type="SAM" id="MobiDB-lite"/>
    </source>
</evidence>
<feature type="compositionally biased region" description="Basic residues" evidence="2">
    <location>
        <begin position="50"/>
        <end position="85"/>
    </location>
</feature>